<dbReference type="EMBL" id="JAESVG020000010">
    <property type="protein sequence ID" value="KAG8623083.1"/>
    <property type="molecule type" value="Genomic_DNA"/>
</dbReference>
<name>A0A8K0PDH3_9PEZI</name>
<feature type="region of interest" description="Disordered" evidence="1">
    <location>
        <begin position="45"/>
        <end position="152"/>
    </location>
</feature>
<dbReference type="AlphaFoldDB" id="A0A8K0PDH3"/>
<dbReference type="OrthoDB" id="10579623at2759"/>
<accession>A0A8K0PDH3</accession>
<dbReference type="Proteomes" id="UP000809789">
    <property type="component" value="Unassembled WGS sequence"/>
</dbReference>
<feature type="compositionally biased region" description="Basic and acidic residues" evidence="1">
    <location>
        <begin position="301"/>
        <end position="312"/>
    </location>
</feature>
<evidence type="ECO:0000313" key="2">
    <source>
        <dbReference type="EMBL" id="KAG8623083.1"/>
    </source>
</evidence>
<feature type="region of interest" description="Disordered" evidence="1">
    <location>
        <begin position="257"/>
        <end position="320"/>
    </location>
</feature>
<gene>
    <name evidence="2" type="ORF">KVT40_008059</name>
</gene>
<feature type="compositionally biased region" description="Basic residues" evidence="1">
    <location>
        <begin position="268"/>
        <end position="279"/>
    </location>
</feature>
<feature type="region of interest" description="Disordered" evidence="1">
    <location>
        <begin position="1"/>
        <end position="30"/>
    </location>
</feature>
<evidence type="ECO:0000313" key="3">
    <source>
        <dbReference type="Proteomes" id="UP000809789"/>
    </source>
</evidence>
<feature type="compositionally biased region" description="Basic and acidic residues" evidence="1">
    <location>
        <begin position="142"/>
        <end position="151"/>
    </location>
</feature>
<comment type="caution">
    <text evidence="2">The sequence shown here is derived from an EMBL/GenBank/DDBJ whole genome shotgun (WGS) entry which is preliminary data.</text>
</comment>
<organism evidence="2 3">
    <name type="scientific">Elsinoe batatas</name>
    <dbReference type="NCBI Taxonomy" id="2601811"/>
    <lineage>
        <taxon>Eukaryota</taxon>
        <taxon>Fungi</taxon>
        <taxon>Dikarya</taxon>
        <taxon>Ascomycota</taxon>
        <taxon>Pezizomycotina</taxon>
        <taxon>Dothideomycetes</taxon>
        <taxon>Dothideomycetidae</taxon>
        <taxon>Myriangiales</taxon>
        <taxon>Elsinoaceae</taxon>
        <taxon>Elsinoe</taxon>
    </lineage>
</organism>
<feature type="compositionally biased region" description="Polar residues" evidence="1">
    <location>
        <begin position="7"/>
        <end position="17"/>
    </location>
</feature>
<protein>
    <submittedName>
        <fullName evidence="2">Uncharacterized protein</fullName>
    </submittedName>
</protein>
<sequence>MLVSRPTPINVSATRSPTWDDYSSDPSPLQAPIYSALRSTISHQGLLGDAEENTSPVPRFDPPGASPYAHNWLQEQALESFPSPTFAGKAPAEGDHVAASTAPSSVADEGEDSHELPGPSPQAETPPQGLRSPCNTNATTKHGSEEEKAPGEAEYLLVWDQTVYPRRRDIRVDIPMKGKGPKLDGQLATVLQELALSEQEDFAEVLKTAVYLYEEGLDEQLNAFHHEFTHIYHDLRRSISNALNPKLRFADETEWTEKLAQSSENDRPKKRRRQRRRGPSKAAGVDEMKFDVRAPWANDTADDKSRKADGGSRRGKLVIG</sequence>
<keyword evidence="3" id="KW-1185">Reference proteome</keyword>
<proteinExistence type="predicted"/>
<reference evidence="2" key="1">
    <citation type="submission" date="2021-07" db="EMBL/GenBank/DDBJ databases">
        <title>Elsinoe batatas strain:CRI-CJ2 Genome sequencing and assembly.</title>
        <authorList>
            <person name="Huang L."/>
        </authorList>
    </citation>
    <scope>NUCLEOTIDE SEQUENCE</scope>
    <source>
        <strain evidence="2">CRI-CJ2</strain>
    </source>
</reference>
<evidence type="ECO:0000256" key="1">
    <source>
        <dbReference type="SAM" id="MobiDB-lite"/>
    </source>
</evidence>